<dbReference type="Proteomes" id="UP000618926">
    <property type="component" value="Unassembled WGS sequence"/>
</dbReference>
<proteinExistence type="predicted"/>
<dbReference type="GO" id="GO:0032259">
    <property type="term" value="P:methylation"/>
    <property type="evidence" value="ECO:0007669"/>
    <property type="project" value="UniProtKB-KW"/>
</dbReference>
<name>A0ABR9NQT3_9BACT</name>
<evidence type="ECO:0000313" key="3">
    <source>
        <dbReference type="Proteomes" id="UP000618926"/>
    </source>
</evidence>
<dbReference type="EMBL" id="JADBFD010000002">
    <property type="protein sequence ID" value="MBE2886629.1"/>
    <property type="molecule type" value="Genomic_DNA"/>
</dbReference>
<dbReference type="SUPFAM" id="SSF53335">
    <property type="entry name" value="S-adenosyl-L-methionine-dependent methyltransferases"/>
    <property type="match status" value="1"/>
</dbReference>
<keyword evidence="2" id="KW-0489">Methyltransferase</keyword>
<dbReference type="InterPro" id="IPR029063">
    <property type="entry name" value="SAM-dependent_MTases_sf"/>
</dbReference>
<keyword evidence="2" id="KW-0808">Transferase</keyword>
<dbReference type="GO" id="GO:0008168">
    <property type="term" value="F:methyltransferase activity"/>
    <property type="evidence" value="ECO:0007669"/>
    <property type="project" value="UniProtKB-KW"/>
</dbReference>
<feature type="domain" description="Methyltransferase type 11" evidence="1">
    <location>
        <begin position="62"/>
        <end position="161"/>
    </location>
</feature>
<keyword evidence="3" id="KW-1185">Reference proteome</keyword>
<dbReference type="RefSeq" id="WP_152609731.1">
    <property type="nucleotide sequence ID" value="NZ_JADBFD010000002.1"/>
</dbReference>
<sequence>MTPEMFWELFLDELCNKESTPMHSYYKFAKKDISFEFRKLYFLKRLNYVYKNIVGSDNIVWDCGCGYGTTGLFLAMNGIRTIGYTIEPVFYNLIFDRFNYWRQFGPVELFTVEYRNIFYDPPAPSFADIIIVQDTLHHLEPLSDALSILKNALKANGRIIVIEENGANPIQQSLLYWRRGHNKVRIYYDDVLGREVVIGDENIRNIKQWSSYFNSAGLDLELNSLEYIRFFPPFVYSLVKSETVNTIENFLVRKLSLVNVLFFGMNFIARHKIDSTRN</sequence>
<accession>A0ABR9NQT3</accession>
<dbReference type="Gene3D" id="3.40.50.150">
    <property type="entry name" value="Vaccinia Virus protein VP39"/>
    <property type="match status" value="1"/>
</dbReference>
<dbReference type="CDD" id="cd02440">
    <property type="entry name" value="AdoMet_MTases"/>
    <property type="match status" value="1"/>
</dbReference>
<reference evidence="2 3" key="1">
    <citation type="submission" date="2020-10" db="EMBL/GenBank/DDBJ databases">
        <title>Investigation of anaerobic biodegradation of phenanthrene by a sulfate-dependent Geobacter anodireducens strain PheS2.</title>
        <authorList>
            <person name="Zhang Z."/>
        </authorList>
    </citation>
    <scope>NUCLEOTIDE SEQUENCE [LARGE SCALE GENOMIC DNA]</scope>
    <source>
        <strain evidence="2 3">PheS2</strain>
    </source>
</reference>
<evidence type="ECO:0000259" key="1">
    <source>
        <dbReference type="Pfam" id="PF08241"/>
    </source>
</evidence>
<protein>
    <submittedName>
        <fullName evidence="2">Class I SAM-dependent methyltransferase</fullName>
    </submittedName>
</protein>
<dbReference type="InterPro" id="IPR013216">
    <property type="entry name" value="Methyltransf_11"/>
</dbReference>
<evidence type="ECO:0000313" key="2">
    <source>
        <dbReference type="EMBL" id="MBE2886629.1"/>
    </source>
</evidence>
<organism evidence="2 3">
    <name type="scientific">Geobacter anodireducens</name>
    <dbReference type="NCBI Taxonomy" id="1340425"/>
    <lineage>
        <taxon>Bacteria</taxon>
        <taxon>Pseudomonadati</taxon>
        <taxon>Thermodesulfobacteriota</taxon>
        <taxon>Desulfuromonadia</taxon>
        <taxon>Geobacterales</taxon>
        <taxon>Geobacteraceae</taxon>
        <taxon>Geobacter</taxon>
    </lineage>
</organism>
<comment type="caution">
    <text evidence="2">The sequence shown here is derived from an EMBL/GenBank/DDBJ whole genome shotgun (WGS) entry which is preliminary data.</text>
</comment>
<gene>
    <name evidence="2" type="ORF">IIE05_01460</name>
</gene>
<dbReference type="Pfam" id="PF08241">
    <property type="entry name" value="Methyltransf_11"/>
    <property type="match status" value="1"/>
</dbReference>